<dbReference type="Gene3D" id="3.90.550.10">
    <property type="entry name" value="Spore Coat Polysaccharide Biosynthesis Protein SpsA, Chain A"/>
    <property type="match status" value="1"/>
</dbReference>
<organism evidence="1 2">
    <name type="scientific">Dokdonella immobilis</name>
    <dbReference type="NCBI Taxonomy" id="578942"/>
    <lineage>
        <taxon>Bacteria</taxon>
        <taxon>Pseudomonadati</taxon>
        <taxon>Pseudomonadota</taxon>
        <taxon>Gammaproteobacteria</taxon>
        <taxon>Lysobacterales</taxon>
        <taxon>Rhodanobacteraceae</taxon>
        <taxon>Dokdonella</taxon>
    </lineage>
</organism>
<accession>A0A1I4V6F5</accession>
<dbReference type="PANTHER" id="PTHR36529:SF1">
    <property type="entry name" value="GLYCOSYLTRANSFERASE"/>
    <property type="match status" value="1"/>
</dbReference>
<dbReference type="SUPFAM" id="SSF53448">
    <property type="entry name" value="Nucleotide-diphospho-sugar transferases"/>
    <property type="match status" value="1"/>
</dbReference>
<dbReference type="InterPro" id="IPR018641">
    <property type="entry name" value="Trfase_1_rSAM/seldom-assoc"/>
</dbReference>
<dbReference type="PANTHER" id="PTHR36529">
    <property type="entry name" value="SLL1095 PROTEIN"/>
    <property type="match status" value="1"/>
</dbReference>
<evidence type="ECO:0008006" key="3">
    <source>
        <dbReference type="Google" id="ProtNLM"/>
    </source>
</evidence>
<dbReference type="AlphaFoldDB" id="A0A1I4V6F5"/>
<evidence type="ECO:0000313" key="1">
    <source>
        <dbReference type="EMBL" id="SFM96796.1"/>
    </source>
</evidence>
<protein>
    <recommendedName>
        <fullName evidence="3">Glycosyltransferase</fullName>
    </recommendedName>
</protein>
<dbReference type="EMBL" id="FOVF01000001">
    <property type="protein sequence ID" value="SFM96796.1"/>
    <property type="molecule type" value="Genomic_DNA"/>
</dbReference>
<name>A0A1I4V6F5_9GAMM</name>
<keyword evidence="2" id="KW-1185">Reference proteome</keyword>
<gene>
    <name evidence="1" type="ORF">SAMN05216289_101164</name>
</gene>
<proteinExistence type="predicted"/>
<dbReference type="Proteomes" id="UP000198575">
    <property type="component" value="Unassembled WGS sequence"/>
</dbReference>
<dbReference type="RefSeq" id="WP_175497802.1">
    <property type="nucleotide sequence ID" value="NZ_FOVF01000001.1"/>
</dbReference>
<dbReference type="InterPro" id="IPR029044">
    <property type="entry name" value="Nucleotide-diphossugar_trans"/>
</dbReference>
<evidence type="ECO:0000313" key="2">
    <source>
        <dbReference type="Proteomes" id="UP000198575"/>
    </source>
</evidence>
<reference evidence="1 2" key="1">
    <citation type="submission" date="2016-10" db="EMBL/GenBank/DDBJ databases">
        <authorList>
            <person name="de Groot N.N."/>
        </authorList>
    </citation>
    <scope>NUCLEOTIDE SEQUENCE [LARGE SCALE GENOMIC DNA]</scope>
    <source>
        <strain evidence="1 2">CGMCC 1.7659</strain>
    </source>
</reference>
<dbReference type="Pfam" id="PF09837">
    <property type="entry name" value="DUF2064"/>
    <property type="match status" value="1"/>
</dbReference>
<sequence length="229" mass="24149">MSCAVAIFVKTPSHSPVKSRLWPAIGRAHAERLHRACAAAVASVVVRASGDEAIVGYWATAEAVAQVAADWPGLAHVDQGEGGLGLRMATVYRTLQARHGAAILIGADAPQIESMLLGRAADWLRSSEARLVIGPAEDGGFWVFGGNRRLPESAWTSVDYSTPSTARGFVAAMHGHGDWRTLDTLRDIDTAADLIPVRRRLATLAEPTAEQAALIPLLGELAAGAEICA</sequence>
<dbReference type="STRING" id="578942.SAMN05216289_101164"/>